<dbReference type="GO" id="GO:0015031">
    <property type="term" value="P:protein transport"/>
    <property type="evidence" value="ECO:0007669"/>
    <property type="project" value="UniProtKB-KW"/>
</dbReference>
<evidence type="ECO:0000256" key="6">
    <source>
        <dbReference type="ARBA" id="ARBA00022927"/>
    </source>
</evidence>
<feature type="transmembrane region" description="Helical" evidence="10">
    <location>
        <begin position="836"/>
        <end position="854"/>
    </location>
</feature>
<evidence type="ECO:0000256" key="3">
    <source>
        <dbReference type="ARBA" id="ARBA00022448"/>
    </source>
</evidence>
<dbReference type="Pfam" id="PF00646">
    <property type="entry name" value="F-box"/>
    <property type="match status" value="1"/>
</dbReference>
<dbReference type="InterPro" id="IPR036047">
    <property type="entry name" value="F-box-like_dom_sf"/>
</dbReference>
<feature type="transmembrane region" description="Helical" evidence="10">
    <location>
        <begin position="495"/>
        <end position="513"/>
    </location>
</feature>
<feature type="domain" description="F-box" evidence="11">
    <location>
        <begin position="1009"/>
        <end position="1058"/>
    </location>
</feature>
<feature type="transmembrane region" description="Helical" evidence="10">
    <location>
        <begin position="525"/>
        <end position="544"/>
    </location>
</feature>
<feature type="transmembrane region" description="Helical" evidence="10">
    <location>
        <begin position="456"/>
        <end position="489"/>
    </location>
</feature>
<feature type="compositionally biased region" description="Polar residues" evidence="9">
    <location>
        <begin position="107"/>
        <end position="123"/>
    </location>
</feature>
<feature type="region of interest" description="Disordered" evidence="9">
    <location>
        <begin position="1"/>
        <end position="125"/>
    </location>
</feature>
<feature type="transmembrane region" description="Helical" evidence="10">
    <location>
        <begin position="385"/>
        <end position="406"/>
    </location>
</feature>
<keyword evidence="6" id="KW-0653">Protein transport</keyword>
<evidence type="ECO:0000256" key="8">
    <source>
        <dbReference type="ARBA" id="ARBA00023136"/>
    </source>
</evidence>
<comment type="subcellular location">
    <subcellularLocation>
        <location evidence="1">Membrane</location>
        <topology evidence="1">Multi-pass membrane protein</topology>
    </subcellularLocation>
</comment>
<dbReference type="NCBIfam" id="TIGR00728">
    <property type="entry name" value="OPT_sfam"/>
    <property type="match status" value="1"/>
</dbReference>
<comment type="similarity">
    <text evidence="2">Belongs to the oligopeptide OPT transporter family.</text>
</comment>
<keyword evidence="4 10" id="KW-0812">Transmembrane</keyword>
<feature type="transmembrane region" description="Helical" evidence="10">
    <location>
        <begin position="353"/>
        <end position="373"/>
    </location>
</feature>
<evidence type="ECO:0000256" key="10">
    <source>
        <dbReference type="SAM" id="Phobius"/>
    </source>
</evidence>
<feature type="region of interest" description="Disordered" evidence="9">
    <location>
        <begin position="163"/>
        <end position="183"/>
    </location>
</feature>
<feature type="transmembrane region" description="Helical" evidence="10">
    <location>
        <begin position="264"/>
        <end position="286"/>
    </location>
</feature>
<evidence type="ECO:0000256" key="7">
    <source>
        <dbReference type="ARBA" id="ARBA00022989"/>
    </source>
</evidence>
<feature type="transmembrane region" description="Helical" evidence="10">
    <location>
        <begin position="234"/>
        <end position="252"/>
    </location>
</feature>
<evidence type="ECO:0000259" key="11">
    <source>
        <dbReference type="PROSITE" id="PS50181"/>
    </source>
</evidence>
<feature type="transmembrane region" description="Helical" evidence="10">
    <location>
        <begin position="601"/>
        <end position="626"/>
    </location>
</feature>
<dbReference type="Pfam" id="PF03169">
    <property type="entry name" value="OPT"/>
    <property type="match status" value="1"/>
</dbReference>
<dbReference type="GO" id="GO:0035673">
    <property type="term" value="F:oligopeptide transmembrane transporter activity"/>
    <property type="evidence" value="ECO:0007669"/>
    <property type="project" value="InterPro"/>
</dbReference>
<protein>
    <recommendedName>
        <fullName evidence="11">F-box domain-containing protein</fullName>
    </recommendedName>
</protein>
<keyword evidence="13" id="KW-1185">Reference proteome</keyword>
<feature type="transmembrane region" description="Helical" evidence="10">
    <location>
        <begin position="657"/>
        <end position="677"/>
    </location>
</feature>
<proteinExistence type="inferred from homology"/>
<dbReference type="Proteomes" id="UP000219338">
    <property type="component" value="Unassembled WGS sequence"/>
</dbReference>
<evidence type="ECO:0000313" key="12">
    <source>
        <dbReference type="EMBL" id="SJK98164.1"/>
    </source>
</evidence>
<dbReference type="InterPro" id="IPR004648">
    <property type="entry name" value="Oligpept_transpt"/>
</dbReference>
<dbReference type="InterPro" id="IPR001810">
    <property type="entry name" value="F-box_dom"/>
</dbReference>
<evidence type="ECO:0000256" key="2">
    <source>
        <dbReference type="ARBA" id="ARBA00008807"/>
    </source>
</evidence>
<dbReference type="EMBL" id="FUEG01000001">
    <property type="protein sequence ID" value="SJK98164.1"/>
    <property type="molecule type" value="Genomic_DNA"/>
</dbReference>
<dbReference type="OrthoDB" id="9986677at2759"/>
<dbReference type="SMART" id="SM00256">
    <property type="entry name" value="FBOX"/>
    <property type="match status" value="1"/>
</dbReference>
<dbReference type="NCBIfam" id="TIGR00727">
    <property type="entry name" value="ISP4_OPT"/>
    <property type="match status" value="1"/>
</dbReference>
<keyword evidence="8 10" id="KW-0472">Membrane</keyword>
<evidence type="ECO:0000256" key="5">
    <source>
        <dbReference type="ARBA" id="ARBA00022856"/>
    </source>
</evidence>
<accession>A0A284QNX0</accession>
<feature type="transmembrane region" description="Helical" evidence="10">
    <location>
        <begin position="912"/>
        <end position="934"/>
    </location>
</feature>
<feature type="region of interest" description="Disordered" evidence="9">
    <location>
        <begin position="132"/>
        <end position="151"/>
    </location>
</feature>
<reference evidence="13" key="1">
    <citation type="journal article" date="2017" name="Nat. Ecol. Evol.">
        <title>Genome expansion and lineage-specific genetic innovations in the forest pathogenic fungi Armillaria.</title>
        <authorList>
            <person name="Sipos G."/>
            <person name="Prasanna A.N."/>
            <person name="Walter M.C."/>
            <person name="O'Connor E."/>
            <person name="Balint B."/>
            <person name="Krizsan K."/>
            <person name="Kiss B."/>
            <person name="Hess J."/>
            <person name="Varga T."/>
            <person name="Slot J."/>
            <person name="Riley R."/>
            <person name="Boka B."/>
            <person name="Rigling D."/>
            <person name="Barry K."/>
            <person name="Lee J."/>
            <person name="Mihaltcheva S."/>
            <person name="LaButti K."/>
            <person name="Lipzen A."/>
            <person name="Waldron R."/>
            <person name="Moloney N.M."/>
            <person name="Sperisen C."/>
            <person name="Kredics L."/>
            <person name="Vagvoelgyi C."/>
            <person name="Patrignani A."/>
            <person name="Fitzpatrick D."/>
            <person name="Nagy I."/>
            <person name="Doyle S."/>
            <person name="Anderson J.B."/>
            <person name="Grigoriev I.V."/>
            <person name="Gueldener U."/>
            <person name="Muensterkoetter M."/>
            <person name="Nagy L.G."/>
        </authorList>
    </citation>
    <scope>NUCLEOTIDE SEQUENCE [LARGE SCALE GENOMIC DNA]</scope>
    <source>
        <strain evidence="13">C18/9</strain>
    </source>
</reference>
<dbReference type="PANTHER" id="PTHR22601">
    <property type="entry name" value="ISP4 LIKE PROTEIN"/>
    <property type="match status" value="1"/>
</dbReference>
<dbReference type="PROSITE" id="PS50181">
    <property type="entry name" value="FBOX"/>
    <property type="match status" value="1"/>
</dbReference>
<feature type="compositionally biased region" description="Low complexity" evidence="9">
    <location>
        <begin position="1"/>
        <end position="20"/>
    </location>
</feature>
<dbReference type="InterPro" id="IPR004813">
    <property type="entry name" value="OPT"/>
</dbReference>
<name>A0A284QNX0_ARMOS</name>
<evidence type="ECO:0000256" key="9">
    <source>
        <dbReference type="SAM" id="MobiDB-lite"/>
    </source>
</evidence>
<organism evidence="12 13">
    <name type="scientific">Armillaria ostoyae</name>
    <name type="common">Armillaria root rot fungus</name>
    <dbReference type="NCBI Taxonomy" id="47428"/>
    <lineage>
        <taxon>Eukaryota</taxon>
        <taxon>Fungi</taxon>
        <taxon>Dikarya</taxon>
        <taxon>Basidiomycota</taxon>
        <taxon>Agaricomycotina</taxon>
        <taxon>Agaricomycetes</taxon>
        <taxon>Agaricomycetidae</taxon>
        <taxon>Agaricales</taxon>
        <taxon>Marasmiineae</taxon>
        <taxon>Physalacriaceae</taxon>
        <taxon>Armillaria</taxon>
    </lineage>
</organism>
<evidence type="ECO:0000256" key="4">
    <source>
        <dbReference type="ARBA" id="ARBA00022692"/>
    </source>
</evidence>
<gene>
    <name evidence="12" type="ORF">ARMOST_01425</name>
</gene>
<keyword evidence="3" id="KW-0813">Transport</keyword>
<dbReference type="GO" id="GO:0016020">
    <property type="term" value="C:membrane"/>
    <property type="evidence" value="ECO:0007669"/>
    <property type="project" value="UniProtKB-SubCell"/>
</dbReference>
<feature type="compositionally biased region" description="Acidic residues" evidence="9">
    <location>
        <begin position="31"/>
        <end position="45"/>
    </location>
</feature>
<dbReference type="SUPFAM" id="SSF81383">
    <property type="entry name" value="F-box domain"/>
    <property type="match status" value="1"/>
</dbReference>
<feature type="transmembrane region" description="Helical" evidence="10">
    <location>
        <begin position="683"/>
        <end position="705"/>
    </location>
</feature>
<keyword evidence="7 10" id="KW-1133">Transmembrane helix</keyword>
<evidence type="ECO:0000313" key="13">
    <source>
        <dbReference type="Proteomes" id="UP000219338"/>
    </source>
</evidence>
<sequence length="1678" mass="191328">MHRQPTSSSLRPTTSRPVTSAGPGPQLYNDYYDDVDDDDDSDDGDVFAFLPPSTAEQQQQQQSQHAYGYPEEPPRTGSAPTYPSPIFDPYARFPADSTQAGRVIHQPLSQPLTPPSTDSQSNDDPYRMTRIQRQTPQSSVEVHVSLPSAGSEKDIEAEAEMRLHTKSSRGSPSIGESYVDDDFDDIDHDGGREASIKMDFDFDAIEEEDSPYPEVRASVSNIDDPDMPALTFRMWFVGLFLCLISGALNVFFNFRSPAPTVVPLALLLLSYPLGKFLAFTLPITVYRIPLPCIPSFLIPAPPVPPQYPASFFSRLAFILSPRRILHTLFTPLSSSTSFEFSLNPGPWNIKEHVLVFIMANVAVSNPYALYAIVVAEVYYELKLGYWFSLVLVLATQLTGFGLAGVCRRFLVWPASMVWPQNLVACTLLNTLHAEEDSDEVVPSITERTMGMTRFRFFMWVMIGIFFWSFVPGFLFSAVSVFSFLCWAWPNNVPVNQLFGVYSGLGMSVLTFDWTQISWIGSPLMVPWWAQVHVAVGFVVFYWILTPILYYTNSWDLSYFPISANEPYDRFGNVYNVSLVLRKDDTFDSEAYYNYSPLYLPATYAMCYLIAFALSTCVITHTILYHGKSLLNGVKKMRIEKDDIHAKLMRNYPEVPDWWYMISFVTFFCLAIVAVEVWHTGVPVYALLLALLLPIIYILPSGFIYAMTGQGITLNILAQIIPGTLVPGNPLANMVFKSYSVQTLTEATSFVQDLKLGHYVKVPPRATFFVQLVGTVMAAFVQVGVKTWIFANVPDICSAHQRSNLTCPHNQVFYTASAVWGLIGPTRQFGTGSIYHPHLYAIIVGVFLPLPFWLWQRRHPNSWAKYVSTPIVLNGVSGIPPATGINYSSWFVVGVVFQYLIRKRNFAWWSKFNYVTSAALDCGTVLGLIFIFFTLQFPNGGVSLNWWGNNVYVNTADYNQAALRAIPEGERPMPPPRNRRKAAGYEGEENIPVKDAVRAVKGGRRSAGKLSAFVELPLDILLEIFGLLNPLDLLRLARLSKDFRKVLMSKSTICAWKSARSNLEGFPGPYPGMSEPAWVNLAFMPECHYCTKIVRYPDLSLKTRLCPSCAKTQLVGQDELIDDSSDSEDEIIPIIFKLIPTHFTTYQGQRRRHLDHFALRSEYYAIQTEISTASDDELVQLELERRKFMVEHRKHAVICTEWHNQRVRDRQDEIDELKKNRKLAIYDKLKELGYEKDLESVRYPDCFAEHSLVKKNSPLTDRAWANIKSEMVRWAESMRAKRLAREREALINTRKSVAVTVLRRYKNESTNYPLKHFFPTIADFCTFPPVREVLELPSEVVVNAQSFSAILPQIPNLFRRWRRYVRGLLSQFTLGSDSQTPPEDYLTHLKLARNVLICKFCSTFPLSSHQHRDQKDHGDRYELAPLFYPQMLSHACTSLGYKRGSVTDESSNLVHERCRWRTPWNTTWLAKDEKFKAIVETVIRMVELDPSTAAVQDMDDADAQFDCLLCENDPITRYSEMFILYNWREYARHIFERHFWDSGRFSRHAEIFLSGDDIPFTYYDIRPMGKTVWNCVHCHDLPIERLGGYRGTEPWKVIDHVMIAHDIREPKLDQDYYVAYGTPAFAREGQMETMHVALGDLTANEYLYDMLDSYRGIWGEFDSSSDTESDSEVDTDSDG</sequence>
<evidence type="ECO:0000256" key="1">
    <source>
        <dbReference type="ARBA" id="ARBA00004141"/>
    </source>
</evidence>
<keyword evidence="5" id="KW-0571">Peptide transport</keyword>